<feature type="domain" description="PRD" evidence="8">
    <location>
        <begin position="181"/>
        <end position="286"/>
    </location>
</feature>
<dbReference type="PANTHER" id="PTHR30185:SF18">
    <property type="entry name" value="TRANSCRIPTIONAL REGULATOR MTLR"/>
    <property type="match status" value="1"/>
</dbReference>
<dbReference type="Gene3D" id="3.40.930.10">
    <property type="entry name" value="Mannitol-specific EII, Chain A"/>
    <property type="match status" value="1"/>
</dbReference>
<dbReference type="InterPro" id="IPR002178">
    <property type="entry name" value="PTS_EIIA_type-2_dom"/>
</dbReference>
<evidence type="ECO:0000256" key="1">
    <source>
        <dbReference type="ARBA" id="ARBA00022679"/>
    </source>
</evidence>
<gene>
    <name evidence="9" type="ORF">DWW32_11735</name>
</gene>
<dbReference type="Gene3D" id="3.40.50.2300">
    <property type="match status" value="1"/>
</dbReference>
<sequence>MNRQEELIRILLKSEKPRTTTELAEMLDVSSRTIRSDLEKIETELLVHHLCLEKKPHVGVWIQGAKEDKVALFLNEAQQNSTVNTYSKEYRIGCILVQILLGNSKIYPDKFADELYVSRSTIEKDLSVVARWLKKHQLELSKNANNGLYVKGSEENIRNAVGSLANDLNTWNLSIESFLETYLNVDFKKIEDIVSEWNEKYGMNLNEMNINNLAFHASIMVIRILKNKELEMLDCDELQEESHSYKKEFEQLIYELSEYIHCDISKAESNYLLMHLFGMYLNEPAFIKNDFLSDLRTLAENISDDFICNLDKIVALNLKQNKMFKQSLVLHLLPTVYRLKYGFNLYNPLLGEIKTNYAGSFLLAKIINSSFEKFLNVTVSEEEIAYVALHISLAVNQPMEKQQVAIVCTMGVGVSRFLSVKLQENFPNVTFIHCSSEDSQAIENCNYILSTVKLSVSKPYLQINPLLNETDIQRIRTFIYGNPTVNKNNFSLQTVMIEHGYTDRLTVLQEMTKRLQLCGAVTPYFLESVLKRETMGSTEVGNGIILTHGFHEAVKRTQIAFYKLDNPIFWNTQKVNFVVLLAVAKVDAKNVMQMSWLYKTLNSESIIEQVHKCSCEKELYELLINASKNNE</sequence>
<reference evidence="9 10" key="1">
    <citation type="submission" date="2018-08" db="EMBL/GenBank/DDBJ databases">
        <title>A genome reference for cultivated species of the human gut microbiota.</title>
        <authorList>
            <person name="Zou Y."/>
            <person name="Xue W."/>
            <person name="Luo G."/>
        </authorList>
    </citation>
    <scope>NUCLEOTIDE SEQUENCE [LARGE SCALE GENOMIC DNA]</scope>
    <source>
        <strain evidence="9 10">AF15-20</strain>
    </source>
</reference>
<dbReference type="Proteomes" id="UP000265489">
    <property type="component" value="Unassembled WGS sequence"/>
</dbReference>
<dbReference type="InterPro" id="IPR013011">
    <property type="entry name" value="PTS_EIIB_2"/>
</dbReference>
<dbReference type="Gene3D" id="1.10.1790.10">
    <property type="entry name" value="PRD domain"/>
    <property type="match status" value="2"/>
</dbReference>
<feature type="domain" description="PRD" evidence="8">
    <location>
        <begin position="294"/>
        <end position="401"/>
    </location>
</feature>
<dbReference type="GO" id="GO:0009401">
    <property type="term" value="P:phosphoenolpyruvate-dependent sugar phosphotransferase system"/>
    <property type="evidence" value="ECO:0007669"/>
    <property type="project" value="InterPro"/>
</dbReference>
<dbReference type="InterPro" id="IPR011608">
    <property type="entry name" value="PRD"/>
</dbReference>
<dbReference type="InterPro" id="IPR001034">
    <property type="entry name" value="DeoR_HTH"/>
</dbReference>
<dbReference type="SUPFAM" id="SSF52794">
    <property type="entry name" value="PTS system IIB component-like"/>
    <property type="match status" value="1"/>
</dbReference>
<dbReference type="SUPFAM" id="SSF63520">
    <property type="entry name" value="PTS-regulatory domain, PRD"/>
    <property type="match status" value="2"/>
</dbReference>
<dbReference type="Pfam" id="PF00874">
    <property type="entry name" value="PRD"/>
    <property type="match status" value="2"/>
</dbReference>
<dbReference type="InterPro" id="IPR036390">
    <property type="entry name" value="WH_DNA-bd_sf"/>
</dbReference>
<dbReference type="GeneID" id="66580556"/>
<dbReference type="EMBL" id="QRYQ01000031">
    <property type="protein sequence ID" value="RGU89352.1"/>
    <property type="molecule type" value="Genomic_DNA"/>
</dbReference>
<dbReference type="InterPro" id="IPR036095">
    <property type="entry name" value="PTS_EIIB-like_sf"/>
</dbReference>
<dbReference type="SMART" id="SM00420">
    <property type="entry name" value="HTH_DEOR"/>
    <property type="match status" value="1"/>
</dbReference>
<feature type="domain" description="PTS EIIB type-2" evidence="7">
    <location>
        <begin position="402"/>
        <end position="487"/>
    </location>
</feature>
<dbReference type="Pfam" id="PF00359">
    <property type="entry name" value="PTS_EIIA_2"/>
    <property type="match status" value="1"/>
</dbReference>
<evidence type="ECO:0000259" key="8">
    <source>
        <dbReference type="PROSITE" id="PS51372"/>
    </source>
</evidence>
<dbReference type="InterPro" id="IPR036388">
    <property type="entry name" value="WH-like_DNA-bd_sf"/>
</dbReference>
<dbReference type="PANTHER" id="PTHR30185">
    <property type="entry name" value="CRYPTIC BETA-GLUCOSIDE BGL OPERON ANTITERMINATOR"/>
    <property type="match status" value="1"/>
</dbReference>
<dbReference type="InterPro" id="IPR007737">
    <property type="entry name" value="Mga_HTH"/>
</dbReference>
<dbReference type="Gene3D" id="1.10.10.10">
    <property type="entry name" value="Winged helix-like DNA-binding domain superfamily/Winged helix DNA-binding domain"/>
    <property type="match status" value="2"/>
</dbReference>
<keyword evidence="3" id="KW-0805">Transcription regulation</keyword>
<accession>A0A395W3X1</accession>
<dbReference type="InterPro" id="IPR013196">
    <property type="entry name" value="HTH_11"/>
</dbReference>
<evidence type="ECO:0000313" key="10">
    <source>
        <dbReference type="Proteomes" id="UP000265489"/>
    </source>
</evidence>
<evidence type="ECO:0000313" key="9">
    <source>
        <dbReference type="EMBL" id="RGU89352.1"/>
    </source>
</evidence>
<name>A0A395W3X1_9FIRM</name>
<dbReference type="PROSITE" id="PS51099">
    <property type="entry name" value="PTS_EIIB_TYPE_2"/>
    <property type="match status" value="1"/>
</dbReference>
<dbReference type="InterPro" id="IPR050661">
    <property type="entry name" value="BglG_antiterminators"/>
</dbReference>
<dbReference type="AlphaFoldDB" id="A0A395W3X1"/>
<keyword evidence="4" id="KW-0010">Activator</keyword>
<dbReference type="GO" id="GO:0003700">
    <property type="term" value="F:DNA-binding transcription factor activity"/>
    <property type="evidence" value="ECO:0007669"/>
    <property type="project" value="InterPro"/>
</dbReference>
<organism evidence="9 10">
    <name type="scientific">Holdemanella biformis</name>
    <dbReference type="NCBI Taxonomy" id="1735"/>
    <lineage>
        <taxon>Bacteria</taxon>
        <taxon>Bacillati</taxon>
        <taxon>Bacillota</taxon>
        <taxon>Erysipelotrichia</taxon>
        <taxon>Erysipelotrichales</taxon>
        <taxon>Erysipelotrichaceae</taxon>
        <taxon>Holdemanella</taxon>
    </lineage>
</organism>
<dbReference type="SUPFAM" id="SSF55804">
    <property type="entry name" value="Phoshotransferase/anion transport protein"/>
    <property type="match status" value="1"/>
</dbReference>
<dbReference type="InterPro" id="IPR016152">
    <property type="entry name" value="PTrfase/Anion_transptr"/>
</dbReference>
<dbReference type="Pfam" id="PF08279">
    <property type="entry name" value="HTH_11"/>
    <property type="match status" value="1"/>
</dbReference>
<keyword evidence="5" id="KW-0804">Transcription</keyword>
<evidence type="ECO:0000259" key="6">
    <source>
        <dbReference type="PROSITE" id="PS51094"/>
    </source>
</evidence>
<evidence type="ECO:0000256" key="4">
    <source>
        <dbReference type="ARBA" id="ARBA00023159"/>
    </source>
</evidence>
<proteinExistence type="predicted"/>
<keyword evidence="2" id="KW-0677">Repeat</keyword>
<dbReference type="RefSeq" id="WP_118325873.1">
    <property type="nucleotide sequence ID" value="NZ_JAQESM010000054.1"/>
</dbReference>
<dbReference type="PROSITE" id="PS51372">
    <property type="entry name" value="PRD_2"/>
    <property type="match status" value="2"/>
</dbReference>
<evidence type="ECO:0000259" key="7">
    <source>
        <dbReference type="PROSITE" id="PS51099"/>
    </source>
</evidence>
<protein>
    <submittedName>
        <fullName evidence="9">Transcription antiterminator</fullName>
    </submittedName>
</protein>
<dbReference type="PROSITE" id="PS51094">
    <property type="entry name" value="PTS_EIIA_TYPE_2"/>
    <property type="match status" value="1"/>
</dbReference>
<keyword evidence="1" id="KW-0808">Transferase</keyword>
<evidence type="ECO:0000256" key="2">
    <source>
        <dbReference type="ARBA" id="ARBA00022737"/>
    </source>
</evidence>
<evidence type="ECO:0000256" key="3">
    <source>
        <dbReference type="ARBA" id="ARBA00023015"/>
    </source>
</evidence>
<dbReference type="InterPro" id="IPR036634">
    <property type="entry name" value="PRD_sf"/>
</dbReference>
<comment type="caution">
    <text evidence="9">The sequence shown here is derived from an EMBL/GenBank/DDBJ whole genome shotgun (WGS) entry which is preliminary data.</text>
</comment>
<evidence type="ECO:0000256" key="5">
    <source>
        <dbReference type="ARBA" id="ARBA00023163"/>
    </source>
</evidence>
<feature type="domain" description="PTS EIIA type-2" evidence="6">
    <location>
        <begin position="488"/>
        <end position="626"/>
    </location>
</feature>
<dbReference type="CDD" id="cd05568">
    <property type="entry name" value="PTS_IIB_bgl_like"/>
    <property type="match status" value="1"/>
</dbReference>
<dbReference type="SUPFAM" id="SSF46785">
    <property type="entry name" value="Winged helix' DNA-binding domain"/>
    <property type="match status" value="1"/>
</dbReference>
<dbReference type="GO" id="GO:0008982">
    <property type="term" value="F:protein-N(PI)-phosphohistidine-sugar phosphotransferase activity"/>
    <property type="evidence" value="ECO:0007669"/>
    <property type="project" value="InterPro"/>
</dbReference>
<dbReference type="Pfam" id="PF05043">
    <property type="entry name" value="Mga"/>
    <property type="match status" value="1"/>
</dbReference>